<accession>A0A821NQP5</accession>
<dbReference type="AlphaFoldDB" id="A0A821NQP5"/>
<gene>
    <name evidence="2" type="ORF">PMACD_LOCUS2981</name>
</gene>
<evidence type="ECO:0000313" key="2">
    <source>
        <dbReference type="EMBL" id="CAF4792674.1"/>
    </source>
</evidence>
<feature type="compositionally biased region" description="Pro residues" evidence="1">
    <location>
        <begin position="50"/>
        <end position="60"/>
    </location>
</feature>
<protein>
    <submittedName>
        <fullName evidence="2">Uncharacterized protein</fullName>
    </submittedName>
</protein>
<evidence type="ECO:0000256" key="1">
    <source>
        <dbReference type="SAM" id="MobiDB-lite"/>
    </source>
</evidence>
<comment type="caution">
    <text evidence="2">The sequence shown here is derived from an EMBL/GenBank/DDBJ whole genome shotgun (WGS) entry which is preliminary data.</text>
</comment>
<name>A0A821NQP5_9NEOP</name>
<proteinExistence type="predicted"/>
<keyword evidence="3" id="KW-1185">Reference proteome</keyword>
<evidence type="ECO:0000313" key="3">
    <source>
        <dbReference type="Proteomes" id="UP000663880"/>
    </source>
</evidence>
<reference evidence="2" key="1">
    <citation type="submission" date="2021-02" db="EMBL/GenBank/DDBJ databases">
        <authorList>
            <person name="Steward A R."/>
        </authorList>
    </citation>
    <scope>NUCLEOTIDE SEQUENCE</scope>
</reference>
<dbReference type="Proteomes" id="UP000663880">
    <property type="component" value="Unassembled WGS sequence"/>
</dbReference>
<dbReference type="EMBL" id="CAJOBZ010000005">
    <property type="protein sequence ID" value="CAF4792674.1"/>
    <property type="molecule type" value="Genomic_DNA"/>
</dbReference>
<feature type="region of interest" description="Disordered" evidence="1">
    <location>
        <begin position="40"/>
        <end position="75"/>
    </location>
</feature>
<organism evidence="2 3">
    <name type="scientific">Pieris macdunnoughi</name>
    <dbReference type="NCBI Taxonomy" id="345717"/>
    <lineage>
        <taxon>Eukaryota</taxon>
        <taxon>Metazoa</taxon>
        <taxon>Ecdysozoa</taxon>
        <taxon>Arthropoda</taxon>
        <taxon>Hexapoda</taxon>
        <taxon>Insecta</taxon>
        <taxon>Pterygota</taxon>
        <taxon>Neoptera</taxon>
        <taxon>Endopterygota</taxon>
        <taxon>Lepidoptera</taxon>
        <taxon>Glossata</taxon>
        <taxon>Ditrysia</taxon>
        <taxon>Papilionoidea</taxon>
        <taxon>Pieridae</taxon>
        <taxon>Pierinae</taxon>
        <taxon>Pieris</taxon>
    </lineage>
</organism>
<sequence>MFGEAVSVVASCRWLVGAGGRRGGRSDALEWAAVRRRSAAFRAPVRTPAAPLPHGRPPAPHNNAQNHNITEQTQQ</sequence>